<dbReference type="InterPro" id="IPR047640">
    <property type="entry name" value="RpiR-like"/>
</dbReference>
<dbReference type="Gene3D" id="3.40.50.10490">
    <property type="entry name" value="Glucose-6-phosphate isomerase like protein, domain 1"/>
    <property type="match status" value="1"/>
</dbReference>
<evidence type="ECO:0000256" key="1">
    <source>
        <dbReference type="ARBA" id="ARBA00023015"/>
    </source>
</evidence>
<dbReference type="Pfam" id="PF01418">
    <property type="entry name" value="HTH_6"/>
    <property type="match status" value="1"/>
</dbReference>
<proteinExistence type="predicted"/>
<feature type="domain" description="HTH rpiR-type" evidence="4">
    <location>
        <begin position="1"/>
        <end position="76"/>
    </location>
</feature>
<dbReference type="InterPro" id="IPR035472">
    <property type="entry name" value="RpiR-like_SIS"/>
</dbReference>
<dbReference type="SUPFAM" id="SSF53697">
    <property type="entry name" value="SIS domain"/>
    <property type="match status" value="1"/>
</dbReference>
<dbReference type="AlphaFoldDB" id="A0A6N7V159"/>
<gene>
    <name evidence="5" type="ORF">FYJ34_08660</name>
</gene>
<dbReference type="GO" id="GO:1901135">
    <property type="term" value="P:carbohydrate derivative metabolic process"/>
    <property type="evidence" value="ECO:0007669"/>
    <property type="project" value="InterPro"/>
</dbReference>
<dbReference type="PANTHER" id="PTHR30514:SF18">
    <property type="entry name" value="RPIR-FAMILY TRANSCRIPTIONAL REGULATOR"/>
    <property type="match status" value="1"/>
</dbReference>
<dbReference type="Proteomes" id="UP000434409">
    <property type="component" value="Unassembled WGS sequence"/>
</dbReference>
<dbReference type="GO" id="GO:0003700">
    <property type="term" value="F:DNA-binding transcription factor activity"/>
    <property type="evidence" value="ECO:0007669"/>
    <property type="project" value="InterPro"/>
</dbReference>
<dbReference type="EMBL" id="VULY01000018">
    <property type="protein sequence ID" value="MSR94325.1"/>
    <property type="molecule type" value="Genomic_DNA"/>
</dbReference>
<keyword evidence="1" id="KW-0805">Transcription regulation</keyword>
<organism evidence="5 6">
    <name type="scientific">Suipraeoptans intestinalis</name>
    <dbReference type="NCBI Taxonomy" id="2606628"/>
    <lineage>
        <taxon>Bacteria</taxon>
        <taxon>Bacillati</taxon>
        <taxon>Bacillota</taxon>
        <taxon>Clostridia</taxon>
        <taxon>Lachnospirales</taxon>
        <taxon>Lachnospiraceae</taxon>
        <taxon>Suipraeoptans</taxon>
    </lineage>
</organism>
<dbReference type="PROSITE" id="PS51071">
    <property type="entry name" value="HTH_RPIR"/>
    <property type="match status" value="1"/>
</dbReference>
<accession>A0A6N7V159</accession>
<dbReference type="InterPro" id="IPR001347">
    <property type="entry name" value="SIS_dom"/>
</dbReference>
<dbReference type="Pfam" id="PF01380">
    <property type="entry name" value="SIS"/>
    <property type="match status" value="1"/>
</dbReference>
<evidence type="ECO:0000313" key="5">
    <source>
        <dbReference type="EMBL" id="MSR94325.1"/>
    </source>
</evidence>
<dbReference type="RefSeq" id="WP_154477907.1">
    <property type="nucleotide sequence ID" value="NZ_JAQYBV010000034.1"/>
</dbReference>
<comment type="caution">
    <text evidence="5">The sequence shown here is derived from an EMBL/GenBank/DDBJ whole genome shotgun (WGS) entry which is preliminary data.</text>
</comment>
<dbReference type="SUPFAM" id="SSF46689">
    <property type="entry name" value="Homeodomain-like"/>
    <property type="match status" value="1"/>
</dbReference>
<sequence>MKEISSLIQNTSLTKTQKIIANFVLSSLSDASFMTSTEIALALGVSESSVVRFSRALGFDGFIEFQKSLRQEYQNTVLSISSSVTVPAQRVSKSARLESSAESIRRHYKNVTQNLEAALERNSAARFSEAARILSSSKRKYIAASRGNTCLANYALLYLKHMLPHVENTASTSITPFDHMCSMTKDDCLLIFSFPRYSALDKITLELALESEAKIILITDSEDAQLAPHASVVLTAPINSNLFFNSFVGAQFVLEALLDVVSRNAKGVEKRLKKIDRYLEQIGTY</sequence>
<evidence type="ECO:0000313" key="6">
    <source>
        <dbReference type="Proteomes" id="UP000434409"/>
    </source>
</evidence>
<dbReference type="GO" id="GO:0097367">
    <property type="term" value="F:carbohydrate derivative binding"/>
    <property type="evidence" value="ECO:0007669"/>
    <property type="project" value="InterPro"/>
</dbReference>
<dbReference type="InterPro" id="IPR036388">
    <property type="entry name" value="WH-like_DNA-bd_sf"/>
</dbReference>
<dbReference type="PANTHER" id="PTHR30514">
    <property type="entry name" value="GLUCOKINASE"/>
    <property type="match status" value="1"/>
</dbReference>
<evidence type="ECO:0000256" key="2">
    <source>
        <dbReference type="ARBA" id="ARBA00023125"/>
    </source>
</evidence>
<keyword evidence="3" id="KW-0804">Transcription</keyword>
<dbReference type="InterPro" id="IPR046348">
    <property type="entry name" value="SIS_dom_sf"/>
</dbReference>
<protein>
    <submittedName>
        <fullName evidence="5">MurR/RpiR family transcriptional regulator</fullName>
    </submittedName>
</protein>
<name>A0A6N7V159_9FIRM</name>
<evidence type="ECO:0000256" key="3">
    <source>
        <dbReference type="ARBA" id="ARBA00023163"/>
    </source>
</evidence>
<dbReference type="CDD" id="cd05013">
    <property type="entry name" value="SIS_RpiR"/>
    <property type="match status" value="1"/>
</dbReference>
<dbReference type="Gene3D" id="1.10.10.10">
    <property type="entry name" value="Winged helix-like DNA-binding domain superfamily/Winged helix DNA-binding domain"/>
    <property type="match status" value="1"/>
</dbReference>
<reference evidence="5 6" key="1">
    <citation type="submission" date="2019-08" db="EMBL/GenBank/DDBJ databases">
        <title>In-depth cultivation of the pig gut microbiome towards novel bacterial diversity and tailored functional studies.</title>
        <authorList>
            <person name="Wylensek D."/>
            <person name="Hitch T.C.A."/>
            <person name="Clavel T."/>
        </authorList>
    </citation>
    <scope>NUCLEOTIDE SEQUENCE [LARGE SCALE GENOMIC DNA]</scope>
    <source>
        <strain evidence="5 6">68-1-5</strain>
    </source>
</reference>
<dbReference type="InterPro" id="IPR000281">
    <property type="entry name" value="HTH_RpiR"/>
</dbReference>
<evidence type="ECO:0000259" key="4">
    <source>
        <dbReference type="PROSITE" id="PS51071"/>
    </source>
</evidence>
<keyword evidence="2" id="KW-0238">DNA-binding</keyword>
<keyword evidence="6" id="KW-1185">Reference proteome</keyword>
<dbReference type="InterPro" id="IPR009057">
    <property type="entry name" value="Homeodomain-like_sf"/>
</dbReference>
<dbReference type="GO" id="GO:0003677">
    <property type="term" value="F:DNA binding"/>
    <property type="evidence" value="ECO:0007669"/>
    <property type="project" value="UniProtKB-KW"/>
</dbReference>